<keyword evidence="3" id="KW-1185">Reference proteome</keyword>
<organism evidence="2 3">
    <name type="scientific">Duganella guangzhouensis</name>
    <dbReference type="NCBI Taxonomy" id="2666084"/>
    <lineage>
        <taxon>Bacteria</taxon>
        <taxon>Pseudomonadati</taxon>
        <taxon>Pseudomonadota</taxon>
        <taxon>Betaproteobacteria</taxon>
        <taxon>Burkholderiales</taxon>
        <taxon>Oxalobacteraceae</taxon>
        <taxon>Telluria group</taxon>
        <taxon>Duganella</taxon>
    </lineage>
</organism>
<name>A0A6I2KVT6_9BURK</name>
<sequence length="140" mass="14915">MKRLTIALLAGACMLAGCATEYHPLNSEGGYSEKPLGPGVWQVKIDSSPYTHARLVQDFSLLRSAELTLQQGYSSFGLSASDSAALVLSGQPAQAVPPGPDLLVRMSHQPADSKRAIYDARVVCAQLGSYYEVTCAPRSN</sequence>
<feature type="signal peptide" evidence="1">
    <location>
        <begin position="1"/>
        <end position="19"/>
    </location>
</feature>
<evidence type="ECO:0000313" key="3">
    <source>
        <dbReference type="Proteomes" id="UP000433309"/>
    </source>
</evidence>
<dbReference type="AlphaFoldDB" id="A0A6I2KVT6"/>
<comment type="caution">
    <text evidence="2">The sequence shown here is derived from an EMBL/GenBank/DDBJ whole genome shotgun (WGS) entry which is preliminary data.</text>
</comment>
<evidence type="ECO:0008006" key="4">
    <source>
        <dbReference type="Google" id="ProtNLM"/>
    </source>
</evidence>
<dbReference type="EMBL" id="WKJK01000003">
    <property type="protein sequence ID" value="MRW89923.1"/>
    <property type="molecule type" value="Genomic_DNA"/>
</dbReference>
<dbReference type="PROSITE" id="PS51257">
    <property type="entry name" value="PROKAR_LIPOPROTEIN"/>
    <property type="match status" value="1"/>
</dbReference>
<dbReference type="NCBIfam" id="NF047637">
    <property type="entry name" value="lipo_CC0125"/>
    <property type="match status" value="1"/>
</dbReference>
<reference evidence="2 3" key="1">
    <citation type="submission" date="2019-11" db="EMBL/GenBank/DDBJ databases">
        <title>Novel species isolated from a subtropical stream in China.</title>
        <authorList>
            <person name="Lu H."/>
        </authorList>
    </citation>
    <scope>NUCLEOTIDE SEQUENCE [LARGE SCALE GENOMIC DNA]</scope>
    <source>
        <strain evidence="2 3">FT80W</strain>
    </source>
</reference>
<gene>
    <name evidence="2" type="ORF">GJ699_08005</name>
</gene>
<evidence type="ECO:0000256" key="1">
    <source>
        <dbReference type="SAM" id="SignalP"/>
    </source>
</evidence>
<accession>A0A6I2KVT6</accession>
<dbReference type="Proteomes" id="UP000433309">
    <property type="component" value="Unassembled WGS sequence"/>
</dbReference>
<dbReference type="RefSeq" id="WP_154374848.1">
    <property type="nucleotide sequence ID" value="NZ_WKJK01000003.1"/>
</dbReference>
<keyword evidence="1" id="KW-0732">Signal</keyword>
<feature type="chain" id="PRO_5026336463" description="Lipoprotein" evidence="1">
    <location>
        <begin position="20"/>
        <end position="140"/>
    </location>
</feature>
<evidence type="ECO:0000313" key="2">
    <source>
        <dbReference type="EMBL" id="MRW89923.1"/>
    </source>
</evidence>
<proteinExistence type="predicted"/>
<protein>
    <recommendedName>
        <fullName evidence="4">Lipoprotein</fullName>
    </recommendedName>
</protein>